<dbReference type="PANTHER" id="PTHR47535:SF1">
    <property type="entry name" value="NESPRIN-1"/>
    <property type="match status" value="1"/>
</dbReference>
<evidence type="ECO:0000313" key="8">
    <source>
        <dbReference type="Proteomes" id="UP000678393"/>
    </source>
</evidence>
<keyword evidence="5" id="KW-0472">Membrane</keyword>
<keyword evidence="3" id="KW-0677">Repeat</keyword>
<evidence type="ECO:0000256" key="2">
    <source>
        <dbReference type="ARBA" id="ARBA00022692"/>
    </source>
</evidence>
<dbReference type="GO" id="GO:0034993">
    <property type="term" value="C:meiotic nuclear membrane microtubule tethering complex"/>
    <property type="evidence" value="ECO:0007669"/>
    <property type="project" value="TreeGrafter"/>
</dbReference>
<feature type="non-terminal residue" evidence="7">
    <location>
        <position position="186"/>
    </location>
</feature>
<dbReference type="Gene3D" id="1.20.58.60">
    <property type="match status" value="1"/>
</dbReference>
<dbReference type="Proteomes" id="UP000678393">
    <property type="component" value="Unassembled WGS sequence"/>
</dbReference>
<proteinExistence type="predicted"/>
<keyword evidence="8" id="KW-1185">Reference proteome</keyword>
<dbReference type="InterPro" id="IPR057057">
    <property type="entry name" value="Spectrin_SYNE1"/>
</dbReference>
<dbReference type="OrthoDB" id="6117246at2759"/>
<evidence type="ECO:0000259" key="6">
    <source>
        <dbReference type="Pfam" id="PF25034"/>
    </source>
</evidence>
<evidence type="ECO:0000256" key="3">
    <source>
        <dbReference type="ARBA" id="ARBA00022737"/>
    </source>
</evidence>
<evidence type="ECO:0000313" key="7">
    <source>
        <dbReference type="EMBL" id="CAG5135689.1"/>
    </source>
</evidence>
<comment type="subcellular location">
    <subcellularLocation>
        <location evidence="1">Membrane</location>
    </subcellularLocation>
</comment>
<organism evidence="7 8">
    <name type="scientific">Candidula unifasciata</name>
    <dbReference type="NCBI Taxonomy" id="100452"/>
    <lineage>
        <taxon>Eukaryota</taxon>
        <taxon>Metazoa</taxon>
        <taxon>Spiralia</taxon>
        <taxon>Lophotrochozoa</taxon>
        <taxon>Mollusca</taxon>
        <taxon>Gastropoda</taxon>
        <taxon>Heterobranchia</taxon>
        <taxon>Euthyneura</taxon>
        <taxon>Panpulmonata</taxon>
        <taxon>Eupulmonata</taxon>
        <taxon>Stylommatophora</taxon>
        <taxon>Helicina</taxon>
        <taxon>Helicoidea</taxon>
        <taxon>Geomitridae</taxon>
        <taxon>Candidula</taxon>
    </lineage>
</organism>
<dbReference type="PANTHER" id="PTHR47535">
    <property type="entry name" value="MUSCLE-SPECIFIC PROTEIN 300 KDA, ISOFORM G"/>
    <property type="match status" value="1"/>
</dbReference>
<evidence type="ECO:0000256" key="4">
    <source>
        <dbReference type="ARBA" id="ARBA00022989"/>
    </source>
</evidence>
<evidence type="ECO:0000256" key="1">
    <source>
        <dbReference type="ARBA" id="ARBA00004370"/>
    </source>
</evidence>
<dbReference type="AlphaFoldDB" id="A0A8S4A1Q7"/>
<sequence>DVIISMDEGLQMVNAVCDQAERILSFTTMEGKQWIEQQVTELTNNWEELNSDISECSAVLEGVQHRWHEYEEYYGSLIKWLADTESYLQSSPEIIAELSDRKRQLDEFKMITADVDNHNRLVNELAERVANLEALCDNPEVTDSLAEIQDRYASVVKRSKVVIFIHDSLIPLLPNYVKPIGFSHYE</sequence>
<dbReference type="GO" id="GO:0005737">
    <property type="term" value="C:cytoplasm"/>
    <property type="evidence" value="ECO:0007669"/>
    <property type="project" value="TreeGrafter"/>
</dbReference>
<dbReference type="InterPro" id="IPR052403">
    <property type="entry name" value="LINC-complex_assoc"/>
</dbReference>
<dbReference type="GO" id="GO:0005640">
    <property type="term" value="C:nuclear outer membrane"/>
    <property type="evidence" value="ECO:0007669"/>
    <property type="project" value="TreeGrafter"/>
</dbReference>
<gene>
    <name evidence="7" type="ORF">CUNI_LOCUS21247</name>
</gene>
<dbReference type="GO" id="GO:0007097">
    <property type="term" value="P:nuclear migration"/>
    <property type="evidence" value="ECO:0007669"/>
    <property type="project" value="TreeGrafter"/>
</dbReference>
<dbReference type="Pfam" id="PF25034">
    <property type="entry name" value="Spectrin_SYNE1"/>
    <property type="match status" value="1"/>
</dbReference>
<comment type="caution">
    <text evidence="7">The sequence shown here is derived from an EMBL/GenBank/DDBJ whole genome shotgun (WGS) entry which is preliminary data.</text>
</comment>
<dbReference type="EMBL" id="CAJHNH020008448">
    <property type="protein sequence ID" value="CAG5135689.1"/>
    <property type="molecule type" value="Genomic_DNA"/>
</dbReference>
<evidence type="ECO:0000256" key="5">
    <source>
        <dbReference type="ARBA" id="ARBA00023136"/>
    </source>
</evidence>
<accession>A0A8S4A1Q7</accession>
<keyword evidence="2" id="KW-0812">Transmembrane</keyword>
<keyword evidence="4" id="KW-1133">Transmembrane helix</keyword>
<dbReference type="SUPFAM" id="SSF46966">
    <property type="entry name" value="Spectrin repeat"/>
    <property type="match status" value="1"/>
</dbReference>
<name>A0A8S4A1Q7_9EUPU</name>
<reference evidence="7" key="1">
    <citation type="submission" date="2021-04" db="EMBL/GenBank/DDBJ databases">
        <authorList>
            <consortium name="Molecular Ecology Group"/>
        </authorList>
    </citation>
    <scope>NUCLEOTIDE SEQUENCE</scope>
</reference>
<protein>
    <recommendedName>
        <fullName evidence="6">Nesprin-1 spectrin repeats region domain-containing protein</fullName>
    </recommendedName>
</protein>
<dbReference type="GO" id="GO:0051015">
    <property type="term" value="F:actin filament binding"/>
    <property type="evidence" value="ECO:0007669"/>
    <property type="project" value="TreeGrafter"/>
</dbReference>
<feature type="domain" description="Nesprin-1 spectrin repeats region" evidence="6">
    <location>
        <begin position="29"/>
        <end position="159"/>
    </location>
</feature>